<evidence type="ECO:0000256" key="1">
    <source>
        <dbReference type="ARBA" id="ARBA00007118"/>
    </source>
</evidence>
<keyword evidence="2" id="KW-0560">Oxidoreductase</keyword>
<dbReference type="Pfam" id="PF14512">
    <property type="entry name" value="TM1586_NiRdase"/>
    <property type="match status" value="1"/>
</dbReference>
<evidence type="ECO:0000259" key="3">
    <source>
        <dbReference type="Pfam" id="PF14512"/>
    </source>
</evidence>
<evidence type="ECO:0000313" key="5">
    <source>
        <dbReference type="Proteomes" id="UP000254777"/>
    </source>
</evidence>
<proteinExistence type="inferred from homology"/>
<dbReference type="AlphaFoldDB" id="A0A379DE55"/>
<comment type="similarity">
    <text evidence="1">Belongs to the nitroreductase family.</text>
</comment>
<dbReference type="PANTHER" id="PTHR43673:SF10">
    <property type="entry name" value="NADH DEHYDROGENASE_NAD(P)H NITROREDUCTASE XCC3605-RELATED"/>
    <property type="match status" value="1"/>
</dbReference>
<dbReference type="EMBL" id="UGTH01000001">
    <property type="protein sequence ID" value="SUB75825.1"/>
    <property type="molecule type" value="Genomic_DNA"/>
</dbReference>
<dbReference type="Gene3D" id="3.40.109.30">
    <property type="entry name" value="putative nitroreductase (tm1586), domain 2"/>
    <property type="match status" value="1"/>
</dbReference>
<organism evidence="4 5">
    <name type="scientific">Peptoniphilus indolicus</name>
    <dbReference type="NCBI Taxonomy" id="33030"/>
    <lineage>
        <taxon>Bacteria</taxon>
        <taxon>Bacillati</taxon>
        <taxon>Bacillota</taxon>
        <taxon>Tissierellia</taxon>
        <taxon>Tissierellales</taxon>
        <taxon>Peptoniphilaceae</taxon>
        <taxon>Peptoniphilus</taxon>
    </lineage>
</organism>
<sequence length="265" mass="30381">MLVTNFLQKRKSVRDFKPMKVDKYELEIIKDAIEQISKEENELLKFQLLENGSIVSEGLKGKAGYGGVMIESPHYVSISSEKETLENKLKIGYALEKLNTKIVDLNIDTCWITVDEVDKDTMKSVFGETGDKINYLIGFGYGKAKKFFSKETTSSRNPVKEMVFDGEIGNPISAEVLEERGLLDIFSTIIYAPSHKNFQPWRFVIKDSEVEIFMVKSDEDLRSLIDIGVIMFYFEELAREKSLEGKWNLNIHEEGNYLKIASFKL</sequence>
<dbReference type="SUPFAM" id="SSF55469">
    <property type="entry name" value="FMN-dependent nitroreductase-like"/>
    <property type="match status" value="2"/>
</dbReference>
<dbReference type="InterPro" id="IPR000415">
    <property type="entry name" value="Nitroreductase-like"/>
</dbReference>
<reference evidence="4 5" key="1">
    <citation type="submission" date="2018-06" db="EMBL/GenBank/DDBJ databases">
        <authorList>
            <consortium name="Pathogen Informatics"/>
            <person name="Doyle S."/>
        </authorList>
    </citation>
    <scope>NUCLEOTIDE SEQUENCE [LARGE SCALE GENOMIC DNA]</scope>
    <source>
        <strain evidence="4 5">NCTC11088</strain>
    </source>
</reference>
<evidence type="ECO:0000313" key="4">
    <source>
        <dbReference type="EMBL" id="SUB75825.1"/>
    </source>
</evidence>
<dbReference type="Proteomes" id="UP000254777">
    <property type="component" value="Unassembled WGS sequence"/>
</dbReference>
<evidence type="ECO:0000256" key="2">
    <source>
        <dbReference type="ARBA" id="ARBA00023002"/>
    </source>
</evidence>
<dbReference type="RefSeq" id="WP_004821159.1">
    <property type="nucleotide sequence ID" value="NZ_UGTH01000001.1"/>
</dbReference>
<gene>
    <name evidence="4" type="ORF">NCTC11088_01629</name>
</gene>
<dbReference type="InterPro" id="IPR029478">
    <property type="entry name" value="TM1586_NiRdase"/>
</dbReference>
<accession>A0A379DE55</accession>
<name>A0A379DE55_9FIRM</name>
<dbReference type="Gene3D" id="3.40.109.10">
    <property type="entry name" value="NADH Oxidase"/>
    <property type="match status" value="1"/>
</dbReference>
<dbReference type="GO" id="GO:0016491">
    <property type="term" value="F:oxidoreductase activity"/>
    <property type="evidence" value="ECO:0007669"/>
    <property type="project" value="UniProtKB-KW"/>
</dbReference>
<dbReference type="PANTHER" id="PTHR43673">
    <property type="entry name" value="NAD(P)H NITROREDUCTASE YDGI-RELATED"/>
    <property type="match status" value="1"/>
</dbReference>
<feature type="domain" description="Putative nitroreductase TM1586" evidence="3">
    <location>
        <begin position="5"/>
        <end position="235"/>
    </location>
</feature>
<protein>
    <submittedName>
        <fullName evidence="4">Nitroreductase family</fullName>
    </submittedName>
</protein>